<sequence>MRGESESMARQLPHNHMENDIPGTASTLYVQEEHLNSARKWYFCKQEIEHNSPSRKDGIDFKKEAQLRKSYCSFLQELGMKLKVPQVTIASAMMVCHRFYMRQSHAKNDWQTIGTTGMFLACKIEETPRFLNDVVVVAYELIYQWDPSAPKRIRQKEVFNKQKELILIGERLLLSTLAFDVDVQLPYKPLVAALKRLGMAADLGKVAWNFVNDWLYTTLCLEYKPHYIAAGSIFLASKFQKVKLPSDRGKVWWMEFDVSPKQLQEVIQKMLKLFEKDRKQNPPPSKTHQPEPLDGQTRVDSSQSCISSVTISDQLDSHDATTEASDCNEPVLPNCCHNQETMNYCISPVEVLPCQTSDTGSSSSAIDNGDTGICRSTEEIYTDQTTQSTTGSVSVSKDFSKINVFQLREAIKRRRLCRVTSTKEVQPMSPDIDSEAWIEKELEHGIELEYESSLKKRIKAS</sequence>
<feature type="region of interest" description="Disordered" evidence="8">
    <location>
        <begin position="1"/>
        <end position="22"/>
    </location>
</feature>
<reference evidence="11" key="1">
    <citation type="submission" date="2025-08" db="UniProtKB">
        <authorList>
            <consortium name="RefSeq"/>
        </authorList>
    </citation>
    <scope>IDENTIFICATION</scope>
    <source>
        <tissue evidence="11">Young leaves</tissue>
    </source>
</reference>
<evidence type="ECO:0000256" key="8">
    <source>
        <dbReference type="SAM" id="MobiDB-lite"/>
    </source>
</evidence>
<evidence type="ECO:0000256" key="1">
    <source>
        <dbReference type="ARBA" id="ARBA00011177"/>
    </source>
</evidence>
<feature type="domain" description="Cyclin-like" evidence="9">
    <location>
        <begin position="73"/>
        <end position="175"/>
    </location>
</feature>
<dbReference type="AlphaFoldDB" id="A0A6J1KL17"/>
<feature type="domain" description="Cyclin-like" evidence="9">
    <location>
        <begin position="188"/>
        <end position="272"/>
    </location>
</feature>
<dbReference type="CDD" id="cd20587">
    <property type="entry name" value="CYCLIN_AcCycT_rpt1"/>
    <property type="match status" value="1"/>
</dbReference>
<dbReference type="Pfam" id="PF21797">
    <property type="entry name" value="CycT2-like_C"/>
    <property type="match status" value="1"/>
</dbReference>
<protein>
    <recommendedName>
        <fullName evidence="5">B-like cyclin</fullName>
    </recommendedName>
</protein>
<dbReference type="GO" id="GO:0006357">
    <property type="term" value="P:regulation of transcription by RNA polymerase II"/>
    <property type="evidence" value="ECO:0007669"/>
    <property type="project" value="InterPro"/>
</dbReference>
<dbReference type="FunFam" id="1.10.472.10:FF:000026">
    <property type="entry name" value="Cyclin-T1-5 like"/>
    <property type="match status" value="1"/>
</dbReference>
<dbReference type="GeneID" id="111496205"/>
<evidence type="ECO:0000313" key="11">
    <source>
        <dbReference type="RefSeq" id="XP_023002336.1"/>
    </source>
</evidence>
<evidence type="ECO:0000313" key="10">
    <source>
        <dbReference type="Proteomes" id="UP000504608"/>
    </source>
</evidence>
<evidence type="ECO:0000256" key="4">
    <source>
        <dbReference type="ARBA" id="ARBA00023306"/>
    </source>
</evidence>
<gene>
    <name evidence="11" type="primary">LOC111496205</name>
</gene>
<keyword evidence="4" id="KW-0131">Cell cycle</keyword>
<dbReference type="SUPFAM" id="SSF47954">
    <property type="entry name" value="Cyclin-like"/>
    <property type="match status" value="2"/>
</dbReference>
<comment type="similarity">
    <text evidence="6">Belongs to the cyclin family. Cyclin T subfamily.</text>
</comment>
<dbReference type="CDD" id="cd20588">
    <property type="entry name" value="CYCLIN_AcCycT_rpt2"/>
    <property type="match status" value="1"/>
</dbReference>
<name>A0A6J1KL17_CUCMA</name>
<organism evidence="10 11">
    <name type="scientific">Cucurbita maxima</name>
    <name type="common">Pumpkin</name>
    <name type="synonym">Winter squash</name>
    <dbReference type="NCBI Taxonomy" id="3661"/>
    <lineage>
        <taxon>Eukaryota</taxon>
        <taxon>Viridiplantae</taxon>
        <taxon>Streptophyta</taxon>
        <taxon>Embryophyta</taxon>
        <taxon>Tracheophyta</taxon>
        <taxon>Spermatophyta</taxon>
        <taxon>Magnoliopsida</taxon>
        <taxon>eudicotyledons</taxon>
        <taxon>Gunneridae</taxon>
        <taxon>Pentapetalae</taxon>
        <taxon>rosids</taxon>
        <taxon>fabids</taxon>
        <taxon>Cucurbitales</taxon>
        <taxon>Cucurbitaceae</taxon>
        <taxon>Cucurbiteae</taxon>
        <taxon>Cucurbita</taxon>
    </lineage>
</organism>
<feature type="region of interest" description="Disordered" evidence="8">
    <location>
        <begin position="278"/>
        <end position="302"/>
    </location>
</feature>
<dbReference type="GO" id="GO:0016538">
    <property type="term" value="F:cyclin-dependent protein serine/threonine kinase regulator activity"/>
    <property type="evidence" value="ECO:0007669"/>
    <property type="project" value="InterPro"/>
</dbReference>
<dbReference type="PANTHER" id="PTHR10026">
    <property type="entry name" value="CYCLIN"/>
    <property type="match status" value="1"/>
</dbReference>
<dbReference type="InterPro" id="IPR006671">
    <property type="entry name" value="Cyclin_N"/>
</dbReference>
<keyword evidence="10" id="KW-1185">Reference proteome</keyword>
<keyword evidence="3 7" id="KW-0195">Cyclin</keyword>
<evidence type="ECO:0000256" key="2">
    <source>
        <dbReference type="ARBA" id="ARBA00022618"/>
    </source>
</evidence>
<dbReference type="InterPro" id="IPR013763">
    <property type="entry name" value="Cyclin-like_dom"/>
</dbReference>
<proteinExistence type="inferred from homology"/>
<dbReference type="RefSeq" id="XP_023002336.1">
    <property type="nucleotide sequence ID" value="XM_023146568.1"/>
</dbReference>
<accession>A0A6J1KL17</accession>
<dbReference type="OrthoDB" id="10264655at2759"/>
<evidence type="ECO:0000259" key="9">
    <source>
        <dbReference type="SMART" id="SM00385"/>
    </source>
</evidence>
<dbReference type="Pfam" id="PF00134">
    <property type="entry name" value="Cyclin_N"/>
    <property type="match status" value="1"/>
</dbReference>
<comment type="subunit">
    <text evidence="1">Interacts with the CDC2 protein kinase to form a serine/threonine kinase holoenzyme complex also known as maturation promoting factor (MPF). The cyclin subunit imparts substrate specificity to the complex.</text>
</comment>
<dbReference type="InterPro" id="IPR036915">
    <property type="entry name" value="Cyclin-like_sf"/>
</dbReference>
<dbReference type="InterPro" id="IPR043198">
    <property type="entry name" value="Cyclin/Ssn8"/>
</dbReference>
<evidence type="ECO:0000256" key="3">
    <source>
        <dbReference type="ARBA" id="ARBA00023127"/>
    </source>
</evidence>
<dbReference type="KEGG" id="cmax:111496205"/>
<keyword evidence="2" id="KW-0132">Cell division</keyword>
<dbReference type="Proteomes" id="UP000504608">
    <property type="component" value="Unplaced"/>
</dbReference>
<evidence type="ECO:0000256" key="7">
    <source>
        <dbReference type="RuleBase" id="RU000383"/>
    </source>
</evidence>
<evidence type="ECO:0000256" key="6">
    <source>
        <dbReference type="ARBA" id="ARBA00061204"/>
    </source>
</evidence>
<dbReference type="GO" id="GO:0051301">
    <property type="term" value="P:cell division"/>
    <property type="evidence" value="ECO:0007669"/>
    <property type="project" value="UniProtKB-KW"/>
</dbReference>
<dbReference type="Gene3D" id="1.10.472.10">
    <property type="entry name" value="Cyclin-like"/>
    <property type="match status" value="2"/>
</dbReference>
<dbReference type="SMART" id="SM00385">
    <property type="entry name" value="CYCLIN"/>
    <property type="match status" value="2"/>
</dbReference>
<evidence type="ECO:0000256" key="5">
    <source>
        <dbReference type="ARBA" id="ARBA00032263"/>
    </source>
</evidence>